<name>A0ACB7ZL31_9ERIC</name>
<accession>A0ACB7ZL31</accession>
<comment type="caution">
    <text evidence="1">The sequence shown here is derived from an EMBL/GenBank/DDBJ whole genome shotgun (WGS) entry which is preliminary data.</text>
</comment>
<protein>
    <submittedName>
        <fullName evidence="1">Uncharacterized protein</fullName>
    </submittedName>
</protein>
<reference evidence="1 2" key="1">
    <citation type="journal article" date="2021" name="Hortic Res">
        <title>High-quality reference genome and annotation aids understanding of berry development for evergreen blueberry (Vaccinium darrowii).</title>
        <authorList>
            <person name="Yu J."/>
            <person name="Hulse-Kemp A.M."/>
            <person name="Babiker E."/>
            <person name="Staton M."/>
        </authorList>
    </citation>
    <scope>NUCLEOTIDE SEQUENCE [LARGE SCALE GENOMIC DNA]</scope>
    <source>
        <strain evidence="2">cv. NJ 8807/NJ 8810</strain>
        <tissue evidence="1">Young leaf</tissue>
    </source>
</reference>
<proteinExistence type="predicted"/>
<sequence length="1182" mass="130918">MTIAYQLRSSLFSAAINRRFLSGNSAACPPSQLHPVMLQIRMLQSCPYLQNSSFSIGQKYEKCFQIRFRKLKACVIKGNQPRVITEGNYTSRNSDGCRWAITRQPQFKFAYSSIMMPLNHAGYGLMSPNTGKRYFSHVLRPMMRKDDGVGVIDGRISGITSGFKVSSKDWKQAKSSAAHRRNVAGRVQVAACTQTLGMNDPKATKSTIKHTDVVSSGEQLVVEGKNDVSSVSSLPVGTSKQVSKARGNQKRQSGSKKSNEQCSGINSAFDAAAQTGGSEKVSKAKKSKPTKKNLPSAATKKSVRTVEKSRRKGKSTKEANAIVKAHEPQASSPAQKQENPAGGKSKPQKQRKIQVLEPTKGKSVVVVESATKAKVIQGYLGDMFEVLPSYGHVRELPSKSGSVRPDNDFSMVWEVPSAASTHLKCIKVALSGAENLILASDPDREGEAIAWHIIELLQQQDALREDMTVARVVFNEITESSVKSALQAPRDIDVNLVHAYLARRALDYLIGFNISPLLWRKLPGCQSAGRVQSAALSLICDRETDIDEFKSQEYWTVEVEFNISGLGSVMNEFSFSSHLTHFNSEKLNQLSVSSHAEAKDIEQKITSSNFEVVGLKRNTIQKNPPPPFITSTLQQEAANKLHFSATSTMRLAQKLYEGVQLSNGKAAGLITYMRTDGLHISDEAVKDIRSLVIDRYGHDFATQGTRKYFKKVKNAQEAHEAIRPTDIRRLPSKLVGIIDEDALKLYTLIWARTMACQMEPATTDQIQVDIGNSDQSISLRSTCSKVGFLGYLAAYEDIEAKTIRCNANGGNDRIETFKILENLRLGDSVYLGEVKLTQHHTQPPSRYSEGSLVKKMEELGIGRPSTYASTIKVLQDRNYVTVKSRVLHPQFRGRMVSAFLSHHFSEVTDYGFTADMESELDNISTGLTEWKGLLGDYWTRFRKYCDLAASVHIHQVEKMLEKTFGDFLFASLPDKSRTCPRCSEGTLIFKVSRFGPGYFIGCDKHPNCKFIAKTLYGEDDTTVVEPKFLGLHPGSNDKILLKKGPYGFYVQLGEDRKGCVPKRASVSQKKDVHSITLEDAIELLKYPMMVGNHPDDGQPVVLKLAKFGFSIGHQQTSVRIPKDIKPGDVTLEKALELLSSKNAKIYSKKTLRAKSTPKSKPKRTSKSKPKSKPKLAEAVKAI</sequence>
<evidence type="ECO:0000313" key="1">
    <source>
        <dbReference type="EMBL" id="KAH7866577.1"/>
    </source>
</evidence>
<evidence type="ECO:0000313" key="2">
    <source>
        <dbReference type="Proteomes" id="UP000828048"/>
    </source>
</evidence>
<keyword evidence="2" id="KW-1185">Reference proteome</keyword>
<dbReference type="EMBL" id="CM037159">
    <property type="protein sequence ID" value="KAH7866577.1"/>
    <property type="molecule type" value="Genomic_DNA"/>
</dbReference>
<organism evidence="1 2">
    <name type="scientific">Vaccinium darrowii</name>
    <dbReference type="NCBI Taxonomy" id="229202"/>
    <lineage>
        <taxon>Eukaryota</taxon>
        <taxon>Viridiplantae</taxon>
        <taxon>Streptophyta</taxon>
        <taxon>Embryophyta</taxon>
        <taxon>Tracheophyta</taxon>
        <taxon>Spermatophyta</taxon>
        <taxon>Magnoliopsida</taxon>
        <taxon>eudicotyledons</taxon>
        <taxon>Gunneridae</taxon>
        <taxon>Pentapetalae</taxon>
        <taxon>asterids</taxon>
        <taxon>Ericales</taxon>
        <taxon>Ericaceae</taxon>
        <taxon>Vaccinioideae</taxon>
        <taxon>Vaccinieae</taxon>
        <taxon>Vaccinium</taxon>
    </lineage>
</organism>
<gene>
    <name evidence="1" type="ORF">Vadar_022229</name>
</gene>
<dbReference type="Proteomes" id="UP000828048">
    <property type="component" value="Chromosome 9"/>
</dbReference>